<organism evidence="19 20">
    <name type="scientific">Celerinatantimonas diazotrophica</name>
    <dbReference type="NCBI Taxonomy" id="412034"/>
    <lineage>
        <taxon>Bacteria</taxon>
        <taxon>Pseudomonadati</taxon>
        <taxon>Pseudomonadota</taxon>
        <taxon>Gammaproteobacteria</taxon>
        <taxon>Celerinatantimonadaceae</taxon>
        <taxon>Celerinatantimonas</taxon>
    </lineage>
</organism>
<dbReference type="GO" id="GO:0003676">
    <property type="term" value="F:nucleic acid binding"/>
    <property type="evidence" value="ECO:0007669"/>
    <property type="project" value="InterPro"/>
</dbReference>
<gene>
    <name evidence="13" type="primary">dnaE2</name>
    <name evidence="19" type="ORF">EV690_2748</name>
</gene>
<dbReference type="InterPro" id="IPR023073">
    <property type="entry name" value="DnaE2"/>
</dbReference>
<evidence type="ECO:0000256" key="12">
    <source>
        <dbReference type="ARBA" id="ARBA00049244"/>
    </source>
</evidence>
<dbReference type="SUPFAM" id="SSF89550">
    <property type="entry name" value="PHP domain-like"/>
    <property type="match status" value="1"/>
</dbReference>
<dbReference type="Pfam" id="PF01336">
    <property type="entry name" value="tRNA_anti-codon"/>
    <property type="match status" value="1"/>
</dbReference>
<dbReference type="RefSeq" id="WP_224055029.1">
    <property type="nucleotide sequence ID" value="NZ_OU594967.1"/>
</dbReference>
<evidence type="ECO:0000256" key="9">
    <source>
        <dbReference type="ARBA" id="ARBA00022763"/>
    </source>
</evidence>
<name>A0A4R1JAM8_9GAMM</name>
<reference evidence="19 20" key="1">
    <citation type="submission" date="2019-03" db="EMBL/GenBank/DDBJ databases">
        <title>Genomic Encyclopedia of Type Strains, Phase IV (KMG-IV): sequencing the most valuable type-strain genomes for metagenomic binning, comparative biology and taxonomic classification.</title>
        <authorList>
            <person name="Goeker M."/>
        </authorList>
    </citation>
    <scope>NUCLEOTIDE SEQUENCE [LARGE SCALE GENOMIC DNA]</scope>
    <source>
        <strain evidence="19 20">DSM 18577</strain>
    </source>
</reference>
<comment type="caution">
    <text evidence="19">The sequence shown here is derived from an EMBL/GenBank/DDBJ whole genome shotgun (WGS) entry which is preliminary data.</text>
</comment>
<evidence type="ECO:0000256" key="2">
    <source>
        <dbReference type="ARBA" id="ARBA00007391"/>
    </source>
</evidence>
<evidence type="ECO:0000259" key="17">
    <source>
        <dbReference type="Pfam" id="PF14579"/>
    </source>
</evidence>
<evidence type="ECO:0000259" key="18">
    <source>
        <dbReference type="Pfam" id="PF17657"/>
    </source>
</evidence>
<evidence type="ECO:0000256" key="6">
    <source>
        <dbReference type="ARBA" id="ARBA00022679"/>
    </source>
</evidence>
<evidence type="ECO:0000313" key="19">
    <source>
        <dbReference type="EMBL" id="TCK47703.1"/>
    </source>
</evidence>
<keyword evidence="11 13" id="KW-0234">DNA repair</keyword>
<comment type="function">
    <text evidence="13">DNA polymerase involved in damage-induced mutagenesis and translesion synthesis (TLS). It is not the major replicative DNA polymerase.</text>
</comment>
<keyword evidence="8 13" id="KW-0235">DNA replication</keyword>
<dbReference type="Pfam" id="PF14579">
    <property type="entry name" value="HHH_6"/>
    <property type="match status" value="1"/>
</dbReference>
<dbReference type="EC" id="2.7.7.7" evidence="3 13"/>
<dbReference type="PANTHER" id="PTHR32294">
    <property type="entry name" value="DNA POLYMERASE III SUBUNIT ALPHA"/>
    <property type="match status" value="1"/>
</dbReference>
<dbReference type="CDD" id="cd04485">
    <property type="entry name" value="DnaE_OBF"/>
    <property type="match status" value="1"/>
</dbReference>
<dbReference type="GO" id="GO:0003887">
    <property type="term" value="F:DNA-directed DNA polymerase activity"/>
    <property type="evidence" value="ECO:0007669"/>
    <property type="project" value="UniProtKB-UniRule"/>
</dbReference>
<keyword evidence="5 13" id="KW-0963">Cytoplasm</keyword>
<dbReference type="InterPro" id="IPR016195">
    <property type="entry name" value="Pol/histidinol_Pase-like"/>
</dbReference>
<feature type="domain" description="PHP" evidence="15">
    <location>
        <begin position="30"/>
        <end position="127"/>
    </location>
</feature>
<protein>
    <recommendedName>
        <fullName evidence="4 13">Error-prone DNA polymerase</fullName>
        <ecNumber evidence="3 13">2.7.7.7</ecNumber>
    </recommendedName>
</protein>
<sequence length="1030" mass="117916">MLLRQRLRAGGCMVGLPEQSSHFAELNALSWFSFLTSIVSPEELVLGAYHRGYKAIAITDECSLAGAVRAWQQSLITPINIIYGASFITTENLYLVALAKDMTGYQQLCRAISQARRQHQKKGYRIDIQQLINCTHCFILWRPTSLKAYQEQLQLLQVNHWRDRYVLITDELIAPNQQMNNLRQKLAHDHLIPVASCWPRMLHREQKSHLDLIDSIHALEPISKMGQKLAQNTERRLHKLETIRKRYHPHEQQAGLEIAAQCQFSLSHLRYQYPDDHAPAGSNADQYLRQLTTQGSRERFPNGMKAHHQQQLEKELKLIAELKYANYFLTIHDIITFARSRHILYQGRGSAANSIVCYLLHITEVDPEQVNLLFERFISKERREPPDIDVDFEHQRREEVIQYIYQKYGANRAALTATVITYRTRSALRDAGKALGISEWIIEQLTRLPDWRNKALNTQAQLASCQLLCTEQCQQLAQAVDNLRGQPRHLSQHVGGFVIAKDQLVDLVPIEAASMKGRSIIQWDKDDLESLGMMKVDILALGMLSAIRKTLDFIRELPHAPRSLSDIAKEDPKIYTMISQADTISVFQIESRAQMNMLPRLRPQCYYDLVIEVAIVRPGPIQGEMVHPYLLRRQHKQLVNYPNEAVKKVLQRTLGVPIFQEQVIQLAMVAAGFSAGEADQLRRAISSWKRHQDFSHFEQKLQQGLAANGYSTTFANRLIQQIRGFGGYGFPESHAASFALLVYFSAWLKYYYPTQFCAAQLNSQPMGFYSPAQLIQDAQRHGVSVLPIDISYSHWQHTIESGKLRLGLCLVKDLNRHACEAFLAKRNRTINQDDLPIYFDLTSQQALAKAGALQSLFGHRYQAHWEIKNLLPPLALFNNLPHPFPIQLPGPDEYQNIIQDYRYARVSLGRHPMAILRQRGYFPHMLNSHQLQQCHHGQLIRICGLVTGRQRPGSAADVTFVTLEDEFGQVNVIVWSATAKVQRRALVKSQLLAIHGIVEREERVIHVIAGKLIDETEKLANLPIKSRDFH</sequence>
<dbReference type="Pfam" id="PF17657">
    <property type="entry name" value="DNA_pol3_finger"/>
    <property type="match status" value="1"/>
</dbReference>
<evidence type="ECO:0000256" key="8">
    <source>
        <dbReference type="ARBA" id="ARBA00022705"/>
    </source>
</evidence>
<feature type="domain" description="DNA polymerase III alpha subunit finger" evidence="18">
    <location>
        <begin position="543"/>
        <end position="709"/>
    </location>
</feature>
<dbReference type="AlphaFoldDB" id="A0A4R1JAM8"/>
<evidence type="ECO:0000259" key="15">
    <source>
        <dbReference type="Pfam" id="PF02811"/>
    </source>
</evidence>
<dbReference type="GO" id="GO:0008408">
    <property type="term" value="F:3'-5' exonuclease activity"/>
    <property type="evidence" value="ECO:0007669"/>
    <property type="project" value="InterPro"/>
</dbReference>
<keyword evidence="6 13" id="KW-0808">Transferase</keyword>
<dbReference type="NCBIfam" id="TIGR00594">
    <property type="entry name" value="polc"/>
    <property type="match status" value="1"/>
</dbReference>
<dbReference type="InterPro" id="IPR029460">
    <property type="entry name" value="DNAPol_HHH"/>
</dbReference>
<comment type="similarity">
    <text evidence="2 13">Belongs to the DNA polymerase type-C family. DnaE2 subfamily.</text>
</comment>
<keyword evidence="9 13" id="KW-0227">DNA damage</keyword>
<dbReference type="GO" id="GO:0006281">
    <property type="term" value="P:DNA repair"/>
    <property type="evidence" value="ECO:0007669"/>
    <property type="project" value="UniProtKB-UniRule"/>
</dbReference>
<proteinExistence type="inferred from homology"/>
<dbReference type="InterPro" id="IPR011708">
    <property type="entry name" value="DNA_pol3_alpha_NTPase_dom"/>
</dbReference>
<evidence type="ECO:0000256" key="5">
    <source>
        <dbReference type="ARBA" id="ARBA00022490"/>
    </source>
</evidence>
<keyword evidence="7 13" id="KW-0548">Nucleotidyltransferase</keyword>
<dbReference type="NCBIfam" id="NF004225">
    <property type="entry name" value="PRK05672.1"/>
    <property type="match status" value="1"/>
</dbReference>
<dbReference type="GO" id="GO:0006260">
    <property type="term" value="P:DNA replication"/>
    <property type="evidence" value="ECO:0007669"/>
    <property type="project" value="UniProtKB-KW"/>
</dbReference>
<evidence type="ECO:0000259" key="14">
    <source>
        <dbReference type="Pfam" id="PF01336"/>
    </source>
</evidence>
<dbReference type="InterPro" id="IPR004013">
    <property type="entry name" value="PHP_dom"/>
</dbReference>
<feature type="domain" description="Bacterial DNA polymerase III alpha subunit NTPase" evidence="16">
    <location>
        <begin position="286"/>
        <end position="540"/>
    </location>
</feature>
<evidence type="ECO:0000256" key="3">
    <source>
        <dbReference type="ARBA" id="ARBA00012417"/>
    </source>
</evidence>
<dbReference type="InterPro" id="IPR004365">
    <property type="entry name" value="NA-bd_OB_tRNA"/>
</dbReference>
<evidence type="ECO:0000256" key="4">
    <source>
        <dbReference type="ARBA" id="ARBA00017273"/>
    </source>
</evidence>
<keyword evidence="10 13" id="KW-0239">DNA-directed DNA polymerase</keyword>
<evidence type="ECO:0000256" key="7">
    <source>
        <dbReference type="ARBA" id="ARBA00022695"/>
    </source>
</evidence>
<dbReference type="HAMAP" id="MF_01902">
    <property type="entry name" value="DNApol_error_prone"/>
    <property type="match status" value="1"/>
</dbReference>
<evidence type="ECO:0000259" key="16">
    <source>
        <dbReference type="Pfam" id="PF07733"/>
    </source>
</evidence>
<dbReference type="Gene3D" id="3.20.20.140">
    <property type="entry name" value="Metal-dependent hydrolases"/>
    <property type="match status" value="1"/>
</dbReference>
<feature type="domain" description="OB" evidence="14">
    <location>
        <begin position="940"/>
        <end position="1012"/>
    </location>
</feature>
<dbReference type="Gene3D" id="1.10.150.870">
    <property type="match status" value="1"/>
</dbReference>
<dbReference type="GO" id="GO:0005737">
    <property type="term" value="C:cytoplasm"/>
    <property type="evidence" value="ECO:0007669"/>
    <property type="project" value="UniProtKB-SubCell"/>
</dbReference>
<dbReference type="Pfam" id="PF07733">
    <property type="entry name" value="DNA_pol3_alpha"/>
    <property type="match status" value="1"/>
</dbReference>
<dbReference type="InterPro" id="IPR004805">
    <property type="entry name" value="DnaE2/DnaE/PolC"/>
</dbReference>
<evidence type="ECO:0000256" key="13">
    <source>
        <dbReference type="HAMAP-Rule" id="MF_01902"/>
    </source>
</evidence>
<keyword evidence="20" id="KW-1185">Reference proteome</keyword>
<dbReference type="PANTHER" id="PTHR32294:SF4">
    <property type="entry name" value="ERROR-PRONE DNA POLYMERASE"/>
    <property type="match status" value="1"/>
</dbReference>
<comment type="catalytic activity">
    <reaction evidence="12 13">
        <text>DNA(n) + a 2'-deoxyribonucleoside 5'-triphosphate = DNA(n+1) + diphosphate</text>
        <dbReference type="Rhea" id="RHEA:22508"/>
        <dbReference type="Rhea" id="RHEA-COMP:17339"/>
        <dbReference type="Rhea" id="RHEA-COMP:17340"/>
        <dbReference type="ChEBI" id="CHEBI:33019"/>
        <dbReference type="ChEBI" id="CHEBI:61560"/>
        <dbReference type="ChEBI" id="CHEBI:173112"/>
        <dbReference type="EC" id="2.7.7.7"/>
    </reaction>
</comment>
<dbReference type="EMBL" id="SMGD01000014">
    <property type="protein sequence ID" value="TCK47703.1"/>
    <property type="molecule type" value="Genomic_DNA"/>
</dbReference>
<comment type="subcellular location">
    <subcellularLocation>
        <location evidence="1 13">Cytoplasm</location>
    </subcellularLocation>
</comment>
<dbReference type="InterPro" id="IPR040982">
    <property type="entry name" value="DNA_pol3_finger"/>
</dbReference>
<evidence type="ECO:0000256" key="1">
    <source>
        <dbReference type="ARBA" id="ARBA00004496"/>
    </source>
</evidence>
<dbReference type="Proteomes" id="UP000295565">
    <property type="component" value="Unassembled WGS sequence"/>
</dbReference>
<evidence type="ECO:0000313" key="20">
    <source>
        <dbReference type="Proteomes" id="UP000295565"/>
    </source>
</evidence>
<dbReference type="Pfam" id="PF02811">
    <property type="entry name" value="PHP"/>
    <property type="match status" value="1"/>
</dbReference>
<accession>A0A4R1JAM8</accession>
<evidence type="ECO:0000256" key="11">
    <source>
        <dbReference type="ARBA" id="ARBA00023204"/>
    </source>
</evidence>
<evidence type="ECO:0000256" key="10">
    <source>
        <dbReference type="ARBA" id="ARBA00022932"/>
    </source>
</evidence>
<feature type="domain" description="DNA polymerase helix-hairpin-helix motif" evidence="17">
    <location>
        <begin position="782"/>
        <end position="862"/>
    </location>
</feature>